<reference evidence="8" key="1">
    <citation type="submission" date="2013-03" db="EMBL/GenBank/DDBJ databases">
        <title>The Genome Sequence of Anopheles dirus WRAIR2.</title>
        <authorList>
            <consortium name="The Broad Institute Genomics Platform"/>
            <person name="Neafsey D.E."/>
            <person name="Walton C."/>
            <person name="Walker B."/>
            <person name="Young S.K."/>
            <person name="Zeng Q."/>
            <person name="Gargeya S."/>
            <person name="Fitzgerald M."/>
            <person name="Haas B."/>
            <person name="Abouelleil A."/>
            <person name="Allen A.W."/>
            <person name="Alvarado L."/>
            <person name="Arachchi H.M."/>
            <person name="Berlin A.M."/>
            <person name="Chapman S.B."/>
            <person name="Gainer-Dewar J."/>
            <person name="Goldberg J."/>
            <person name="Griggs A."/>
            <person name="Gujja S."/>
            <person name="Hansen M."/>
            <person name="Howarth C."/>
            <person name="Imamovic A."/>
            <person name="Ireland A."/>
            <person name="Larimer J."/>
            <person name="McCowan C."/>
            <person name="Murphy C."/>
            <person name="Pearson M."/>
            <person name="Poon T.W."/>
            <person name="Priest M."/>
            <person name="Roberts A."/>
            <person name="Saif S."/>
            <person name="Shea T."/>
            <person name="Sisk P."/>
            <person name="Sykes S."/>
            <person name="Wortman J."/>
            <person name="Nusbaum C."/>
            <person name="Birren B."/>
        </authorList>
    </citation>
    <scope>NUCLEOTIDE SEQUENCE [LARGE SCALE GENOMIC DNA]</scope>
    <source>
        <strain evidence="8">WRAIR2</strain>
    </source>
</reference>
<evidence type="ECO:0000256" key="5">
    <source>
        <dbReference type="SAM" id="Phobius"/>
    </source>
</evidence>
<dbReference type="Pfam" id="PF07738">
    <property type="entry name" value="Sad1_UNC"/>
    <property type="match status" value="1"/>
</dbReference>
<dbReference type="PANTHER" id="PTHR12911">
    <property type="entry name" value="SAD1/UNC-84-LIKE PROTEIN-RELATED"/>
    <property type="match status" value="1"/>
</dbReference>
<reference evidence="7" key="2">
    <citation type="submission" date="2020-05" db="UniProtKB">
        <authorList>
            <consortium name="EnsemblMetazoa"/>
        </authorList>
    </citation>
    <scope>IDENTIFICATION</scope>
    <source>
        <strain evidence="7">WRAIR2</strain>
    </source>
</reference>
<dbReference type="EnsemblMetazoa" id="ADIR004936-RA">
    <property type="protein sequence ID" value="ADIR004936-PA"/>
    <property type="gene ID" value="ADIR004936"/>
</dbReference>
<dbReference type="AlphaFoldDB" id="A0A182NBA8"/>
<proteinExistence type="predicted"/>
<evidence type="ECO:0000256" key="3">
    <source>
        <dbReference type="ARBA" id="ARBA00022989"/>
    </source>
</evidence>
<dbReference type="Gene3D" id="2.60.120.260">
    <property type="entry name" value="Galactose-binding domain-like"/>
    <property type="match status" value="1"/>
</dbReference>
<keyword evidence="8" id="KW-1185">Reference proteome</keyword>
<comment type="subcellular location">
    <subcellularLocation>
        <location evidence="1">Membrane</location>
    </subcellularLocation>
</comment>
<dbReference type="STRING" id="7168.A0A182NBA8"/>
<keyword evidence="4 5" id="KW-0472">Membrane</keyword>
<name>A0A182NBA8_9DIPT</name>
<dbReference type="GO" id="GO:0043495">
    <property type="term" value="F:protein-membrane adaptor activity"/>
    <property type="evidence" value="ECO:0007669"/>
    <property type="project" value="TreeGrafter"/>
</dbReference>
<dbReference type="InterPro" id="IPR012919">
    <property type="entry name" value="SUN_dom"/>
</dbReference>
<protein>
    <recommendedName>
        <fullName evidence="6">SUN domain-containing protein</fullName>
    </recommendedName>
</protein>
<evidence type="ECO:0000256" key="4">
    <source>
        <dbReference type="ARBA" id="ARBA00023136"/>
    </source>
</evidence>
<feature type="domain" description="SUN" evidence="6">
    <location>
        <begin position="25"/>
        <end position="184"/>
    </location>
</feature>
<dbReference type="PROSITE" id="PS51469">
    <property type="entry name" value="SUN"/>
    <property type="match status" value="1"/>
</dbReference>
<dbReference type="GO" id="GO:0016020">
    <property type="term" value="C:membrane"/>
    <property type="evidence" value="ECO:0007669"/>
    <property type="project" value="UniProtKB-SubCell"/>
</dbReference>
<dbReference type="GO" id="GO:0005635">
    <property type="term" value="C:nuclear envelope"/>
    <property type="evidence" value="ECO:0007669"/>
    <property type="project" value="UniProtKB-ARBA"/>
</dbReference>
<evidence type="ECO:0000259" key="6">
    <source>
        <dbReference type="PROSITE" id="PS51469"/>
    </source>
</evidence>
<dbReference type="Proteomes" id="UP000075884">
    <property type="component" value="Unassembled WGS sequence"/>
</dbReference>
<dbReference type="InterPro" id="IPR045119">
    <property type="entry name" value="SUN1-5"/>
</dbReference>
<evidence type="ECO:0000313" key="7">
    <source>
        <dbReference type="EnsemblMetazoa" id="ADIR004936-PA"/>
    </source>
</evidence>
<keyword evidence="3 5" id="KW-1133">Transmembrane helix</keyword>
<keyword evidence="2 5" id="KW-0812">Transmembrane</keyword>
<evidence type="ECO:0000256" key="1">
    <source>
        <dbReference type="ARBA" id="ARBA00004370"/>
    </source>
</evidence>
<evidence type="ECO:0000256" key="2">
    <source>
        <dbReference type="ARBA" id="ARBA00022692"/>
    </source>
</evidence>
<dbReference type="VEuPathDB" id="VectorBase:ADIR004936"/>
<sequence>MLFVVHIERIHCRLFVKKKLREDIVMAIEHQKNLSVYIMGVLLVTIAILQVYLSENFSTQQNRKINLIEKNCGTCYAMEGSSGMVVLKLTKNVFLNGITIEHIPMSSLPAGQDEYSAMKEFSVWGTNDLGGEGINIYLGTFTFDYTKTFLKTFALNWDSKMPSVRYVGVEILSNYGKYYTCIYR</sequence>
<feature type="transmembrane region" description="Helical" evidence="5">
    <location>
        <begin position="34"/>
        <end position="53"/>
    </location>
</feature>
<evidence type="ECO:0000313" key="8">
    <source>
        <dbReference type="Proteomes" id="UP000075884"/>
    </source>
</evidence>
<accession>A0A182NBA8</accession>
<dbReference type="PANTHER" id="PTHR12911:SF8">
    <property type="entry name" value="KLAROID PROTEIN-RELATED"/>
    <property type="match status" value="1"/>
</dbReference>
<organism evidence="7 8">
    <name type="scientific">Anopheles dirus</name>
    <dbReference type="NCBI Taxonomy" id="7168"/>
    <lineage>
        <taxon>Eukaryota</taxon>
        <taxon>Metazoa</taxon>
        <taxon>Ecdysozoa</taxon>
        <taxon>Arthropoda</taxon>
        <taxon>Hexapoda</taxon>
        <taxon>Insecta</taxon>
        <taxon>Pterygota</taxon>
        <taxon>Neoptera</taxon>
        <taxon>Endopterygota</taxon>
        <taxon>Diptera</taxon>
        <taxon>Nematocera</taxon>
        <taxon>Culicoidea</taxon>
        <taxon>Culicidae</taxon>
        <taxon>Anophelinae</taxon>
        <taxon>Anopheles</taxon>
    </lineage>
</organism>